<feature type="non-terminal residue" evidence="2">
    <location>
        <position position="1"/>
    </location>
</feature>
<gene>
    <name evidence="2" type="ORF">J0695_36190</name>
</gene>
<feature type="region of interest" description="Disordered" evidence="1">
    <location>
        <begin position="55"/>
        <end position="77"/>
    </location>
</feature>
<feature type="non-terminal residue" evidence="2">
    <location>
        <position position="77"/>
    </location>
</feature>
<proteinExistence type="predicted"/>
<dbReference type="Proteomes" id="UP000664167">
    <property type="component" value="Unassembled WGS sequence"/>
</dbReference>
<reference evidence="2" key="1">
    <citation type="submission" date="2021-03" db="EMBL/GenBank/DDBJ databases">
        <title>Streptomyces poriferae sp. nov., a novel marine sponge-derived Actinobacteria species with anti-MRSA activity.</title>
        <authorList>
            <person name="Sandoval-Powers M."/>
            <person name="Kralova S."/>
            <person name="Nguyen G.-S."/>
            <person name="Fawwal D."/>
            <person name="Degnes K."/>
            <person name="Klinkenberg G."/>
            <person name="Sletta H."/>
            <person name="Wentzel A."/>
            <person name="Liles M.R."/>
        </authorList>
    </citation>
    <scope>NUCLEOTIDE SEQUENCE</scope>
    <source>
        <strain evidence="2">DSM 41794</strain>
    </source>
</reference>
<evidence type="ECO:0000313" key="2">
    <source>
        <dbReference type="EMBL" id="MBO0517163.1"/>
    </source>
</evidence>
<keyword evidence="3" id="KW-1185">Reference proteome</keyword>
<organism evidence="2 3">
    <name type="scientific">Streptomyces beijiangensis</name>
    <dbReference type="NCBI Taxonomy" id="163361"/>
    <lineage>
        <taxon>Bacteria</taxon>
        <taxon>Bacillati</taxon>
        <taxon>Actinomycetota</taxon>
        <taxon>Actinomycetes</taxon>
        <taxon>Kitasatosporales</taxon>
        <taxon>Streptomycetaceae</taxon>
        <taxon>Streptomyces</taxon>
    </lineage>
</organism>
<evidence type="ECO:0000256" key="1">
    <source>
        <dbReference type="SAM" id="MobiDB-lite"/>
    </source>
</evidence>
<evidence type="ECO:0000313" key="3">
    <source>
        <dbReference type="Proteomes" id="UP000664167"/>
    </source>
</evidence>
<dbReference type="EMBL" id="JAFLRJ010000519">
    <property type="protein sequence ID" value="MBO0517163.1"/>
    <property type="molecule type" value="Genomic_DNA"/>
</dbReference>
<comment type="caution">
    <text evidence="2">The sequence shown here is derived from an EMBL/GenBank/DDBJ whole genome shotgun (WGS) entry which is preliminary data.</text>
</comment>
<dbReference type="AlphaFoldDB" id="A0A939FFT8"/>
<protein>
    <submittedName>
        <fullName evidence="2">MBL fold metallo-hydrolase</fullName>
    </submittedName>
</protein>
<accession>A0A939FFT8</accession>
<name>A0A939FFT8_9ACTN</name>
<sequence>AEGLQAHLDLQGGQPHGVMLPIHWGTFNLAPHAWSDPGEGTLAAGARTGSRIALPHPGQPFEPASDAVPDAPWWRSV</sequence>